<dbReference type="CDD" id="cd18817">
    <property type="entry name" value="GH43f_LbAraf43-like"/>
    <property type="match status" value="1"/>
</dbReference>
<dbReference type="InterPro" id="IPR016828">
    <property type="entry name" value="Alpha-L-arabinofuranosidase"/>
</dbReference>
<comment type="caution">
    <text evidence="6">The sequence shown here is derived from an EMBL/GenBank/DDBJ whole genome shotgun (WGS) entry which is preliminary data.</text>
</comment>
<accession>A0ABW6BDI8</accession>
<dbReference type="SUPFAM" id="SSF75005">
    <property type="entry name" value="Arabinanase/levansucrase/invertase"/>
    <property type="match status" value="1"/>
</dbReference>
<organism evidence="6 7">
    <name type="scientific">Sphingobacterium bambusae</name>
    <dbReference type="NCBI Taxonomy" id="662858"/>
    <lineage>
        <taxon>Bacteria</taxon>
        <taxon>Pseudomonadati</taxon>
        <taxon>Bacteroidota</taxon>
        <taxon>Sphingobacteriia</taxon>
        <taxon>Sphingobacteriales</taxon>
        <taxon>Sphingobacteriaceae</taxon>
        <taxon>Sphingobacterium</taxon>
    </lineage>
</organism>
<keyword evidence="3 5" id="KW-0378">Hydrolase</keyword>
<evidence type="ECO:0000256" key="1">
    <source>
        <dbReference type="ARBA" id="ARBA00009865"/>
    </source>
</evidence>
<name>A0ABW6BDI8_9SPHI</name>
<evidence type="ECO:0000256" key="2">
    <source>
        <dbReference type="ARBA" id="ARBA00022729"/>
    </source>
</evidence>
<sequence length="343" mass="39242">MNKFTRILTCVVCTILIGNLHAQQQRKVDIDETFIAQRADPQITRGKDGTYYFIATVPEYDRIEIRKSKTLHGLKSAEAVVIWRKHHTGAMGNHIWAPELHEIDGDWYIYFAAGSAEHKWNIRKYVLSNTSADPTTGVWKEEGELQSKRNEFSLDATTFEHTGDRYLVWVDRASQDVPNTGLYIAKMLSPTKLDDKQVVISQPEYAWEIKGHRVNEGPAVLIRNGKIFMTFSASATDANYCIGLLWADAQADLLDPASWHKLDSPVFFSHEGLKRFGPGHNSFTTDEKGRDVMVYHARDYKDIDGEPLYDPNRHTRIRVLQWTKDGMPDFGQEFSDADFSKKK</sequence>
<evidence type="ECO:0000256" key="3">
    <source>
        <dbReference type="ARBA" id="ARBA00022801"/>
    </source>
</evidence>
<proteinExistence type="inferred from homology"/>
<protein>
    <submittedName>
        <fullName evidence="6">Glycoside hydrolase family 43 protein</fullName>
    </submittedName>
</protein>
<dbReference type="PIRSF" id="PIRSF025414">
    <property type="entry name" value="Alpha-L-arabinofuranosidase"/>
    <property type="match status" value="1"/>
</dbReference>
<keyword evidence="4 5" id="KW-0326">Glycosidase</keyword>
<dbReference type="InterPro" id="IPR006710">
    <property type="entry name" value="Glyco_hydro_43"/>
</dbReference>
<dbReference type="Pfam" id="PF04616">
    <property type="entry name" value="Glyco_hydro_43"/>
    <property type="match status" value="1"/>
</dbReference>
<reference evidence="7" key="1">
    <citation type="journal article" date="2019" name="Int. J. Syst. Evol. Microbiol.">
        <title>The Global Catalogue of Microorganisms (GCM) 10K type strain sequencing project: providing services to taxonomists for standard genome sequencing and annotation.</title>
        <authorList>
            <consortium name="The Broad Institute Genomics Platform"/>
            <consortium name="The Broad Institute Genome Sequencing Center for Infectious Disease"/>
            <person name="Wu L."/>
            <person name="Ma J."/>
        </authorList>
    </citation>
    <scope>NUCLEOTIDE SEQUENCE [LARGE SCALE GENOMIC DNA]</scope>
    <source>
        <strain evidence="7">KCTC 22814</strain>
    </source>
</reference>
<evidence type="ECO:0000256" key="5">
    <source>
        <dbReference type="RuleBase" id="RU361187"/>
    </source>
</evidence>
<dbReference type="InterPro" id="IPR023296">
    <property type="entry name" value="Glyco_hydro_beta-prop_sf"/>
</dbReference>
<dbReference type="GO" id="GO:0016787">
    <property type="term" value="F:hydrolase activity"/>
    <property type="evidence" value="ECO:0007669"/>
    <property type="project" value="UniProtKB-KW"/>
</dbReference>
<evidence type="ECO:0000313" key="6">
    <source>
        <dbReference type="EMBL" id="MFD2966770.1"/>
    </source>
</evidence>
<comment type="similarity">
    <text evidence="1 5">Belongs to the glycosyl hydrolase 43 family.</text>
</comment>
<dbReference type="Proteomes" id="UP001597525">
    <property type="component" value="Unassembled WGS sequence"/>
</dbReference>
<keyword evidence="2" id="KW-0732">Signal</keyword>
<gene>
    <name evidence="6" type="ORF">ACFS7Y_05205</name>
</gene>
<dbReference type="PANTHER" id="PTHR43817:SF1">
    <property type="entry name" value="HYDROLASE, FAMILY 43, PUTATIVE (AFU_ORTHOLOGUE AFUA_3G01660)-RELATED"/>
    <property type="match status" value="1"/>
</dbReference>
<dbReference type="PANTHER" id="PTHR43817">
    <property type="entry name" value="GLYCOSYL HYDROLASE"/>
    <property type="match status" value="1"/>
</dbReference>
<evidence type="ECO:0000256" key="4">
    <source>
        <dbReference type="ARBA" id="ARBA00023295"/>
    </source>
</evidence>
<keyword evidence="7" id="KW-1185">Reference proteome</keyword>
<evidence type="ECO:0000313" key="7">
    <source>
        <dbReference type="Proteomes" id="UP001597525"/>
    </source>
</evidence>
<dbReference type="RefSeq" id="WP_320182471.1">
    <property type="nucleotide sequence ID" value="NZ_CP138332.1"/>
</dbReference>
<dbReference type="Gene3D" id="2.115.10.20">
    <property type="entry name" value="Glycosyl hydrolase domain, family 43"/>
    <property type="match status" value="1"/>
</dbReference>
<dbReference type="EMBL" id="JBHUPB010000004">
    <property type="protein sequence ID" value="MFD2966770.1"/>
    <property type="molecule type" value="Genomic_DNA"/>
</dbReference>